<feature type="region of interest" description="Disordered" evidence="12">
    <location>
        <begin position="375"/>
        <end position="401"/>
    </location>
</feature>
<dbReference type="CDD" id="cd11642">
    <property type="entry name" value="SUMT"/>
    <property type="match status" value="1"/>
</dbReference>
<dbReference type="InterPro" id="IPR006367">
    <property type="entry name" value="Sirohaem_synthase_N"/>
</dbReference>
<comment type="pathway">
    <text evidence="1">Porphyrin-containing compound metabolism; siroheme biosynthesis; sirohydrochlorin from precorrin-2: step 1/1.</text>
</comment>
<keyword evidence="15" id="KW-1185">Reference proteome</keyword>
<keyword evidence="4 14" id="KW-0808">Transferase</keyword>
<dbReference type="Gene3D" id="3.40.50.720">
    <property type="entry name" value="NAD(P)-binding Rossmann-like Domain"/>
    <property type="match status" value="1"/>
</dbReference>
<dbReference type="SUPFAM" id="SSF51735">
    <property type="entry name" value="NAD(P)-binding Rossmann-fold domains"/>
    <property type="match status" value="1"/>
</dbReference>
<dbReference type="Gene3D" id="3.40.1010.10">
    <property type="entry name" value="Cobalt-precorrin-4 Transmethylase, Domain 1"/>
    <property type="match status" value="1"/>
</dbReference>
<protein>
    <submittedName>
        <fullName evidence="14">Uroporphyrinogen-III C-methyltransferase</fullName>
        <ecNumber evidence="14">2.1.1.107</ecNumber>
    </submittedName>
</protein>
<dbReference type="InterPro" id="IPR000878">
    <property type="entry name" value="4pyrrol_Mease"/>
</dbReference>
<dbReference type="InterPro" id="IPR035996">
    <property type="entry name" value="4pyrrol_Methylase_sf"/>
</dbReference>
<dbReference type="Proteomes" id="UP001139068">
    <property type="component" value="Unassembled WGS sequence"/>
</dbReference>
<accession>A0ABS9YX58</accession>
<dbReference type="Gene3D" id="3.30.950.10">
    <property type="entry name" value="Methyltransferase, Cobalt-precorrin-4 Transmethylase, Domain 2"/>
    <property type="match status" value="1"/>
</dbReference>
<dbReference type="PANTHER" id="PTHR45790:SF3">
    <property type="entry name" value="S-ADENOSYL-L-METHIONINE-DEPENDENT UROPORPHYRINOGEN III METHYLTRANSFERASE, CHLOROPLASTIC"/>
    <property type="match status" value="1"/>
</dbReference>
<dbReference type="SUPFAM" id="SSF53790">
    <property type="entry name" value="Tetrapyrrole methylase"/>
    <property type="match status" value="1"/>
</dbReference>
<sequence length="401" mass="41114">MSDVRTGVGAAELSFEPSSRQNYWARVDLAGRAVVVFGGGGAALRHVGALLHAAASVTVISREAEATVDDLAGRGLLTWEQREFDEGDLEHVWLAIAATEVATVDGRIARACEQRRLWCIRESGGEHHVSGVGRVTLVGGGPGDPGLMTIAGLDALRAADVVVADRLAPLSVLAGLGPAVKIIDVGKVPFGKATPQERINRILIEHAQAGNAVVRFKGGDSFLFGRGGEELIACVAAGVPVSVIPGVTSAFAVPACAGIPVTHRGVTQGVTVVSGHVPPDDPASTVDYEALARCGTTLVFLMAVSTLPAIAEALLGYGMAPETAAVTIADGTLAQQRTVRGTLSTIAKDVAVAGLMPPAITVIGSVADFDPAAMPHRTSPDDPSTAAMIRPVGANSDITSR</sequence>
<reference evidence="14" key="1">
    <citation type="journal article" date="2022" name="ISME J.">
        <title>Identification of active gaseous-alkane degraders at natural gas seeps.</title>
        <authorList>
            <person name="Farhan Ul Haque M."/>
            <person name="Hernandez M."/>
            <person name="Crombie A.T."/>
            <person name="Murrell J.C."/>
        </authorList>
    </citation>
    <scope>NUCLEOTIDE SEQUENCE</scope>
    <source>
        <strain evidence="14">ANDR5</strain>
    </source>
</reference>
<dbReference type="PIRSF" id="PIRSF036426">
    <property type="entry name" value="Sirohaem_synth"/>
    <property type="match status" value="1"/>
</dbReference>
<dbReference type="InterPro" id="IPR012409">
    <property type="entry name" value="Sirohaem_synth"/>
</dbReference>
<evidence type="ECO:0000256" key="1">
    <source>
        <dbReference type="ARBA" id="ARBA00005010"/>
    </source>
</evidence>
<proteinExistence type="predicted"/>
<evidence type="ECO:0000259" key="13">
    <source>
        <dbReference type="Pfam" id="PF00590"/>
    </source>
</evidence>
<keyword evidence="10" id="KW-0511">Multifunctional enzyme</keyword>
<dbReference type="EMBL" id="JAIVFL010000001">
    <property type="protein sequence ID" value="MCI4675821.1"/>
    <property type="molecule type" value="Genomic_DNA"/>
</dbReference>
<dbReference type="InterPro" id="IPR014777">
    <property type="entry name" value="4pyrrole_Mease_sub1"/>
</dbReference>
<dbReference type="GO" id="GO:0004851">
    <property type="term" value="F:uroporphyrin-III C-methyltransferase activity"/>
    <property type="evidence" value="ECO:0007669"/>
    <property type="project" value="UniProtKB-EC"/>
</dbReference>
<evidence type="ECO:0000256" key="9">
    <source>
        <dbReference type="ARBA" id="ARBA00023244"/>
    </source>
</evidence>
<keyword evidence="8" id="KW-0456">Lyase</keyword>
<dbReference type="GO" id="GO:0032259">
    <property type="term" value="P:methylation"/>
    <property type="evidence" value="ECO:0007669"/>
    <property type="project" value="UniProtKB-KW"/>
</dbReference>
<evidence type="ECO:0000256" key="10">
    <source>
        <dbReference type="ARBA" id="ARBA00023268"/>
    </source>
</evidence>
<feature type="domain" description="Tetrapyrrole methylase" evidence="13">
    <location>
        <begin position="134"/>
        <end position="346"/>
    </location>
</feature>
<evidence type="ECO:0000256" key="6">
    <source>
        <dbReference type="ARBA" id="ARBA00023002"/>
    </source>
</evidence>
<dbReference type="PANTHER" id="PTHR45790">
    <property type="entry name" value="SIROHEME SYNTHASE-RELATED"/>
    <property type="match status" value="1"/>
</dbReference>
<comment type="caution">
    <text evidence="14">The sequence shown here is derived from an EMBL/GenBank/DDBJ whole genome shotgun (WGS) entry which is preliminary data.</text>
</comment>
<dbReference type="Pfam" id="PF13241">
    <property type="entry name" value="NAD_binding_7"/>
    <property type="match status" value="1"/>
</dbReference>
<gene>
    <name evidence="14" type="primary">cobA</name>
    <name evidence="14" type="ORF">K9U37_13410</name>
</gene>
<keyword evidence="5" id="KW-0949">S-adenosyl-L-methionine</keyword>
<dbReference type="RefSeq" id="WP_243072089.1">
    <property type="nucleotide sequence ID" value="NZ_JAIVFL010000001.1"/>
</dbReference>
<evidence type="ECO:0000256" key="2">
    <source>
        <dbReference type="ARBA" id="ARBA00022573"/>
    </source>
</evidence>
<keyword evidence="6" id="KW-0560">Oxidoreductase</keyword>
<evidence type="ECO:0000256" key="5">
    <source>
        <dbReference type="ARBA" id="ARBA00022691"/>
    </source>
</evidence>
<dbReference type="InterPro" id="IPR014776">
    <property type="entry name" value="4pyrrole_Mease_sub2"/>
</dbReference>
<keyword evidence="7" id="KW-0520">NAD</keyword>
<name>A0ABS9YX58_9MYCO</name>
<organism evidence="14 15">
    <name type="scientific">Candidatus Mycolicibacterium alkanivorans</name>
    <dbReference type="NCBI Taxonomy" id="2954114"/>
    <lineage>
        <taxon>Bacteria</taxon>
        <taxon>Bacillati</taxon>
        <taxon>Actinomycetota</taxon>
        <taxon>Actinomycetes</taxon>
        <taxon>Mycobacteriales</taxon>
        <taxon>Mycobacteriaceae</taxon>
        <taxon>Mycolicibacterium</taxon>
    </lineage>
</organism>
<dbReference type="InterPro" id="IPR036291">
    <property type="entry name" value="NAD(P)-bd_dom_sf"/>
</dbReference>
<dbReference type="EC" id="2.1.1.107" evidence="14"/>
<keyword evidence="2" id="KW-0169">Cobalamin biosynthesis</keyword>
<dbReference type="InterPro" id="IPR050161">
    <property type="entry name" value="Siro_Cobalamin_biosynth"/>
</dbReference>
<dbReference type="NCBIfam" id="NF004790">
    <property type="entry name" value="PRK06136.1"/>
    <property type="match status" value="1"/>
</dbReference>
<evidence type="ECO:0000256" key="4">
    <source>
        <dbReference type="ARBA" id="ARBA00022679"/>
    </source>
</evidence>
<keyword evidence="3 14" id="KW-0489">Methyltransferase</keyword>
<evidence type="ECO:0000256" key="3">
    <source>
        <dbReference type="ARBA" id="ARBA00022603"/>
    </source>
</evidence>
<evidence type="ECO:0000256" key="11">
    <source>
        <dbReference type="ARBA" id="ARBA00047561"/>
    </source>
</evidence>
<dbReference type="InterPro" id="IPR006366">
    <property type="entry name" value="CobA/CysG_C"/>
</dbReference>
<evidence type="ECO:0000313" key="14">
    <source>
        <dbReference type="EMBL" id="MCI4675821.1"/>
    </source>
</evidence>
<evidence type="ECO:0000313" key="15">
    <source>
        <dbReference type="Proteomes" id="UP001139068"/>
    </source>
</evidence>
<comment type="catalytic activity">
    <reaction evidence="11">
        <text>precorrin-2 + NAD(+) = sirohydrochlorin + NADH + 2 H(+)</text>
        <dbReference type="Rhea" id="RHEA:15613"/>
        <dbReference type="ChEBI" id="CHEBI:15378"/>
        <dbReference type="ChEBI" id="CHEBI:57540"/>
        <dbReference type="ChEBI" id="CHEBI:57945"/>
        <dbReference type="ChEBI" id="CHEBI:58351"/>
        <dbReference type="ChEBI" id="CHEBI:58827"/>
        <dbReference type="EC" id="1.3.1.76"/>
    </reaction>
</comment>
<keyword evidence="9" id="KW-0627">Porphyrin biosynthesis</keyword>
<evidence type="ECO:0000256" key="7">
    <source>
        <dbReference type="ARBA" id="ARBA00023027"/>
    </source>
</evidence>
<dbReference type="NCBIfam" id="TIGR01470">
    <property type="entry name" value="cysG_Nterm"/>
    <property type="match status" value="1"/>
</dbReference>
<evidence type="ECO:0000256" key="12">
    <source>
        <dbReference type="SAM" id="MobiDB-lite"/>
    </source>
</evidence>
<dbReference type="NCBIfam" id="TIGR01469">
    <property type="entry name" value="cobA_cysG_Cterm"/>
    <property type="match status" value="1"/>
</dbReference>
<dbReference type="Pfam" id="PF00590">
    <property type="entry name" value="TP_methylase"/>
    <property type="match status" value="1"/>
</dbReference>
<evidence type="ECO:0000256" key="8">
    <source>
        <dbReference type="ARBA" id="ARBA00023239"/>
    </source>
</evidence>